<dbReference type="GO" id="GO:0004134">
    <property type="term" value="F:4-alpha-glucanotransferase activity"/>
    <property type="evidence" value="ECO:0007669"/>
    <property type="project" value="UniProtKB-EC"/>
</dbReference>
<dbReference type="InterPro" id="IPR017853">
    <property type="entry name" value="GH"/>
</dbReference>
<dbReference type="EC" id="2.4.1.25" evidence="3 10"/>
<keyword evidence="5 10" id="KW-0328">Glycosyltransferase</keyword>
<evidence type="ECO:0000256" key="3">
    <source>
        <dbReference type="ARBA" id="ARBA00012560"/>
    </source>
</evidence>
<feature type="domain" description="MalQ N-terminal beta-sandwich" evidence="11">
    <location>
        <begin position="88"/>
        <end position="182"/>
    </location>
</feature>
<comment type="similarity">
    <text evidence="2 10">Belongs to the disproportionating enzyme family.</text>
</comment>
<dbReference type="NCBIfam" id="TIGR00217">
    <property type="entry name" value="malQ"/>
    <property type="match status" value="1"/>
</dbReference>
<evidence type="ECO:0000313" key="12">
    <source>
        <dbReference type="EMBL" id="MET4758176.1"/>
    </source>
</evidence>
<evidence type="ECO:0000256" key="5">
    <source>
        <dbReference type="ARBA" id="ARBA00022676"/>
    </source>
</evidence>
<evidence type="ECO:0000256" key="4">
    <source>
        <dbReference type="ARBA" id="ARBA00020295"/>
    </source>
</evidence>
<evidence type="ECO:0000256" key="8">
    <source>
        <dbReference type="ARBA" id="ARBA00031423"/>
    </source>
</evidence>
<reference evidence="12 13" key="1">
    <citation type="submission" date="2024-06" db="EMBL/GenBank/DDBJ databases">
        <title>Genomic Encyclopedia of Type Strains, Phase V (KMG-V): Genome sequencing to study the core and pangenomes of soil and plant-associated prokaryotes.</title>
        <authorList>
            <person name="Whitman W."/>
        </authorList>
    </citation>
    <scope>NUCLEOTIDE SEQUENCE [LARGE SCALE GENOMIC DNA]</scope>
    <source>
        <strain evidence="12 13">NE40</strain>
    </source>
</reference>
<protein>
    <recommendedName>
        <fullName evidence="4 10">4-alpha-glucanotransferase</fullName>
        <ecNumber evidence="3 10">2.4.1.25</ecNumber>
    </recommendedName>
    <alternativeName>
        <fullName evidence="8 10">Amylomaltase</fullName>
    </alternativeName>
    <alternativeName>
        <fullName evidence="9 10">Disproportionating enzyme</fullName>
    </alternativeName>
</protein>
<organism evidence="12 13">
    <name type="scientific">Endozoicomonas lisbonensis</name>
    <dbReference type="NCBI Taxonomy" id="3120522"/>
    <lineage>
        <taxon>Bacteria</taxon>
        <taxon>Pseudomonadati</taxon>
        <taxon>Pseudomonadota</taxon>
        <taxon>Gammaproteobacteria</taxon>
        <taxon>Oceanospirillales</taxon>
        <taxon>Endozoicomonadaceae</taxon>
        <taxon>Endozoicomonas</taxon>
    </lineage>
</organism>
<dbReference type="Gene3D" id="3.20.20.80">
    <property type="entry name" value="Glycosidases"/>
    <property type="match status" value="1"/>
</dbReference>
<dbReference type="InterPro" id="IPR003385">
    <property type="entry name" value="Glyco_hydro_77"/>
</dbReference>
<evidence type="ECO:0000259" key="11">
    <source>
        <dbReference type="Pfam" id="PF21226"/>
    </source>
</evidence>
<dbReference type="PANTHER" id="PTHR32438:SF5">
    <property type="entry name" value="4-ALPHA-GLUCANOTRANSFERASE DPE1, CHLOROPLASTIC_AMYLOPLASTIC"/>
    <property type="match status" value="1"/>
</dbReference>
<evidence type="ECO:0000256" key="9">
    <source>
        <dbReference type="ARBA" id="ARBA00031501"/>
    </source>
</evidence>
<evidence type="ECO:0000256" key="10">
    <source>
        <dbReference type="RuleBase" id="RU361207"/>
    </source>
</evidence>
<gene>
    <name evidence="12" type="ORF">V5J35_003368</name>
</gene>
<evidence type="ECO:0000313" key="13">
    <source>
        <dbReference type="Proteomes" id="UP001549366"/>
    </source>
</evidence>
<name>A0ABV2SLP6_9GAMM</name>
<dbReference type="Pfam" id="PF21226">
    <property type="entry name" value="MalQ_N"/>
    <property type="match status" value="1"/>
</dbReference>
<dbReference type="SUPFAM" id="SSF51445">
    <property type="entry name" value="(Trans)glycosidases"/>
    <property type="match status" value="1"/>
</dbReference>
<keyword evidence="6 10" id="KW-0808">Transferase</keyword>
<comment type="caution">
    <text evidence="12">The sequence shown here is derived from an EMBL/GenBank/DDBJ whole genome shotgun (WGS) entry which is preliminary data.</text>
</comment>
<comment type="catalytic activity">
    <reaction evidence="1 10">
        <text>Transfers a segment of a (1-&gt;4)-alpha-D-glucan to a new position in an acceptor, which may be glucose or a (1-&gt;4)-alpha-D-glucan.</text>
        <dbReference type="EC" id="2.4.1.25"/>
    </reaction>
</comment>
<evidence type="ECO:0000256" key="7">
    <source>
        <dbReference type="ARBA" id="ARBA00023277"/>
    </source>
</evidence>
<keyword evidence="7 10" id="KW-0119">Carbohydrate metabolism</keyword>
<dbReference type="Proteomes" id="UP001549366">
    <property type="component" value="Unassembled WGS sequence"/>
</dbReference>
<accession>A0ABV2SLP6</accession>
<proteinExistence type="inferred from homology"/>
<sequence length="746" mass="85281">MNKSRAPPPGFYSNTRYQIVMLNHQLINQLAGLCGISSEYLDSEGLPVTITPENKVPPLQAMGFDLSSELSIKKAIDRKFSEKWHQTIPAVCVLHQNKPFSVEIRLSEKSLPEYFKVTVTLEYGEVRIFQREINDLSVIEKSKTGKDSKVCLSLPLPADLPLGYHQLDIEGIKSTCSLIVTPETCYEPEALINGAKIWGSGIQLYSVRSGNNWGMGDYRDLGELVSQLADNGADFVGLNPVHALYADNPLHCSPYSPSSRTYSNVLYINPEQVPEFNECDVARQRFAEEDFQSRLTEARQQDYVDYETVASLKFDILEKLYDFFCNVHLKQNTDRATSFMDFCRENGESLRQFAIFDALYEHFRQQDVMSWGWPCWPEAYQTPDTKEVRAFVKKHEKRIRYFEFLQWLASEQFAVAQKTATEKGMMVGVYRDLAVGVDRGGADTWSNPNLYCLDASTGAPPDALGPQGQNWGLPPFNPLVLQQQKYEPFIRMIRNNMRDCGALRIDHAMGLFRLWWCPNGKSAAYGAYVHYPLQDLLGIIKLESRRLNCLVFGEDLGTVPKEIEEALPPARLYSSLNGIHLQEGDRYPMPSTFKPRAMANLTCHDTPPLKGWWEEKDLDLANILGIFDDERTHKERIDREYTRKAVINTLAIIGELPYGINPYAQNSPAFSRELMERFTYYLALASSQITNVQLEDCMMIDTSVNVPGTSEEYPNWRRRLTVNIDEFFANEDNRRFFHNISQCRKA</sequence>
<dbReference type="InterPro" id="IPR048458">
    <property type="entry name" value="MalQ_N"/>
</dbReference>
<evidence type="ECO:0000256" key="1">
    <source>
        <dbReference type="ARBA" id="ARBA00000439"/>
    </source>
</evidence>
<evidence type="ECO:0000256" key="2">
    <source>
        <dbReference type="ARBA" id="ARBA00005684"/>
    </source>
</evidence>
<keyword evidence="13" id="KW-1185">Reference proteome</keyword>
<dbReference type="Pfam" id="PF02446">
    <property type="entry name" value="Glyco_hydro_77"/>
    <property type="match status" value="1"/>
</dbReference>
<dbReference type="EMBL" id="JBEWTB010000002">
    <property type="protein sequence ID" value="MET4758176.1"/>
    <property type="molecule type" value="Genomic_DNA"/>
</dbReference>
<dbReference type="PANTHER" id="PTHR32438">
    <property type="entry name" value="4-ALPHA-GLUCANOTRANSFERASE DPE1, CHLOROPLASTIC/AMYLOPLASTIC"/>
    <property type="match status" value="1"/>
</dbReference>
<evidence type="ECO:0000256" key="6">
    <source>
        <dbReference type="ARBA" id="ARBA00022679"/>
    </source>
</evidence>